<proteinExistence type="predicted"/>
<keyword evidence="3 4" id="KW-0408">Iron</keyword>
<reference evidence="6 7" key="1">
    <citation type="submission" date="2019-03" db="EMBL/GenBank/DDBJ databases">
        <title>Ramlibacter henchirensis DSM 14656, whole genome shotgun sequence.</title>
        <authorList>
            <person name="Zhang X."/>
            <person name="Feng G."/>
            <person name="Zhu H."/>
        </authorList>
    </citation>
    <scope>NUCLEOTIDE SEQUENCE [LARGE SCALE GENOMIC DNA]</scope>
    <source>
        <strain evidence="6 7">DSM 14656</strain>
    </source>
</reference>
<evidence type="ECO:0000256" key="1">
    <source>
        <dbReference type="ARBA" id="ARBA00022617"/>
    </source>
</evidence>
<feature type="domain" description="Cytochrome c" evidence="5">
    <location>
        <begin position="196"/>
        <end position="293"/>
    </location>
</feature>
<protein>
    <submittedName>
        <fullName evidence="6">C-type cytochrome</fullName>
    </submittedName>
</protein>
<organism evidence="6 7">
    <name type="scientific">Ramlibacter henchirensis</name>
    <dbReference type="NCBI Taxonomy" id="204072"/>
    <lineage>
        <taxon>Bacteria</taxon>
        <taxon>Pseudomonadati</taxon>
        <taxon>Pseudomonadota</taxon>
        <taxon>Betaproteobacteria</taxon>
        <taxon>Burkholderiales</taxon>
        <taxon>Comamonadaceae</taxon>
        <taxon>Ramlibacter</taxon>
    </lineage>
</organism>
<dbReference type="Gene3D" id="1.10.760.10">
    <property type="entry name" value="Cytochrome c-like domain"/>
    <property type="match status" value="2"/>
</dbReference>
<dbReference type="InterPro" id="IPR036909">
    <property type="entry name" value="Cyt_c-like_dom_sf"/>
</dbReference>
<feature type="domain" description="Cytochrome c" evidence="5">
    <location>
        <begin position="52"/>
        <end position="151"/>
    </location>
</feature>
<evidence type="ECO:0000313" key="7">
    <source>
        <dbReference type="Proteomes" id="UP000298180"/>
    </source>
</evidence>
<dbReference type="PROSITE" id="PS51007">
    <property type="entry name" value="CYTC"/>
    <property type="match status" value="2"/>
</dbReference>
<name>A0A4Z0C685_9BURK</name>
<dbReference type="Proteomes" id="UP000298180">
    <property type="component" value="Unassembled WGS sequence"/>
</dbReference>
<dbReference type="PANTHER" id="PTHR35008:SF8">
    <property type="entry name" value="ALCOHOL DEHYDROGENASE CYTOCHROME C SUBUNIT"/>
    <property type="match status" value="1"/>
</dbReference>
<evidence type="ECO:0000313" key="6">
    <source>
        <dbReference type="EMBL" id="TFZ07186.1"/>
    </source>
</evidence>
<keyword evidence="1 4" id="KW-0349">Heme</keyword>
<dbReference type="EMBL" id="SMLM01000001">
    <property type="protein sequence ID" value="TFZ07186.1"/>
    <property type="molecule type" value="Genomic_DNA"/>
</dbReference>
<dbReference type="GO" id="GO:0009055">
    <property type="term" value="F:electron transfer activity"/>
    <property type="evidence" value="ECO:0007669"/>
    <property type="project" value="InterPro"/>
</dbReference>
<dbReference type="InterPro" id="IPR051459">
    <property type="entry name" value="Cytochrome_c-type_DH"/>
</dbReference>
<sequence>MNKWIKRGGIAVAALAVLAGGAVFAGLRMADSRMQRTVDVKVQPVALRSDAASIERGKYLFNSRGCIDCHGADGAGRTFVEKGDDLKIKGPNITLAPGTAVANYQPLDWVRAIRHGIAPSGRPLLVMPSEDYNRFTDDDLAALVAYVRSLPPAQGTGAEIRLPLPVRVLYGFGAIPDAASRIDHSLPPQQPIPEAVTVQHGAYVANMCLGCHGEKLAGGKVPGGPPEWPAAANLTPGPGSIMQLYPDADSMLKMFRTGKRPDGSEVQVMPFGSLKNMSETDVRALHLYLRTLAPLPKG</sequence>
<gene>
    <name evidence="6" type="ORF">EZ313_11430</name>
</gene>
<dbReference type="GO" id="GO:0046872">
    <property type="term" value="F:metal ion binding"/>
    <property type="evidence" value="ECO:0007669"/>
    <property type="project" value="UniProtKB-KW"/>
</dbReference>
<dbReference type="AlphaFoldDB" id="A0A4Z0C685"/>
<evidence type="ECO:0000256" key="3">
    <source>
        <dbReference type="ARBA" id="ARBA00023004"/>
    </source>
</evidence>
<dbReference type="GO" id="GO:0020037">
    <property type="term" value="F:heme binding"/>
    <property type="evidence" value="ECO:0007669"/>
    <property type="project" value="InterPro"/>
</dbReference>
<dbReference type="OrthoDB" id="9809720at2"/>
<keyword evidence="7" id="KW-1185">Reference proteome</keyword>
<comment type="caution">
    <text evidence="6">The sequence shown here is derived from an EMBL/GenBank/DDBJ whole genome shotgun (WGS) entry which is preliminary data.</text>
</comment>
<dbReference type="PANTHER" id="PTHR35008">
    <property type="entry name" value="BLL4482 PROTEIN-RELATED"/>
    <property type="match status" value="1"/>
</dbReference>
<evidence type="ECO:0000256" key="4">
    <source>
        <dbReference type="PROSITE-ProRule" id="PRU00433"/>
    </source>
</evidence>
<dbReference type="RefSeq" id="WP_135263267.1">
    <property type="nucleotide sequence ID" value="NZ_SMLM01000001.1"/>
</dbReference>
<evidence type="ECO:0000259" key="5">
    <source>
        <dbReference type="PROSITE" id="PS51007"/>
    </source>
</evidence>
<dbReference type="InterPro" id="IPR009056">
    <property type="entry name" value="Cyt_c-like_dom"/>
</dbReference>
<accession>A0A4Z0C685</accession>
<keyword evidence="2 4" id="KW-0479">Metal-binding</keyword>
<dbReference type="Pfam" id="PF13442">
    <property type="entry name" value="Cytochrome_CBB3"/>
    <property type="match status" value="1"/>
</dbReference>
<dbReference type="SUPFAM" id="SSF46626">
    <property type="entry name" value="Cytochrome c"/>
    <property type="match status" value="2"/>
</dbReference>
<evidence type="ECO:0000256" key="2">
    <source>
        <dbReference type="ARBA" id="ARBA00022723"/>
    </source>
</evidence>